<dbReference type="InterPro" id="IPR047817">
    <property type="entry name" value="ABC2_TM_bact-type"/>
</dbReference>
<evidence type="ECO:0000256" key="5">
    <source>
        <dbReference type="SAM" id="Phobius"/>
    </source>
</evidence>
<keyword evidence="4 5" id="KW-0472">Membrane</keyword>
<sequence>MSTPDFGSESSRVPSGNGVVGDIWVNFKRWNRKAIRNPTPVFLDVVMAVLSLLMFTAVFGEAGALALEQSGFGDVGYVSFLVPAVLVQVSMASSVSSGIGLVEDLQTGMFEKVVVTPMSWTAVFAGKAAAELLRIVLQVLVVLGLALAIGGRIETGLPGVVGIVFVCLLFGTWYMSLSNILALVTRDQEALDAAAYALLFPLLFISSAFLPVSSLSGTTQIIAKLNPVTYAVDAVRALVLDRDVMTVLEISAFGGIYDTLAPALAVLIALNIVFGATTIALLSRASSSKAD</sequence>
<evidence type="ECO:0000256" key="1">
    <source>
        <dbReference type="ARBA" id="ARBA00004141"/>
    </source>
</evidence>
<dbReference type="RefSeq" id="WP_245683162.1">
    <property type="nucleotide sequence ID" value="NZ_FNFC01000001.1"/>
</dbReference>
<dbReference type="Pfam" id="PF01061">
    <property type="entry name" value="ABC2_membrane"/>
    <property type="match status" value="1"/>
</dbReference>
<accession>A0A1G8RU19</accession>
<evidence type="ECO:0000256" key="2">
    <source>
        <dbReference type="ARBA" id="ARBA00022692"/>
    </source>
</evidence>
<dbReference type="InterPro" id="IPR000412">
    <property type="entry name" value="ABC_2_transport"/>
</dbReference>
<organism evidence="7 8">
    <name type="scientific">Halovenus aranensis</name>
    <dbReference type="NCBI Taxonomy" id="890420"/>
    <lineage>
        <taxon>Archaea</taxon>
        <taxon>Methanobacteriati</taxon>
        <taxon>Methanobacteriota</taxon>
        <taxon>Stenosarchaea group</taxon>
        <taxon>Halobacteria</taxon>
        <taxon>Halobacteriales</taxon>
        <taxon>Haloarculaceae</taxon>
        <taxon>Halovenus</taxon>
    </lineage>
</organism>
<dbReference type="STRING" id="890420.SAMN05216226_101126"/>
<evidence type="ECO:0000256" key="3">
    <source>
        <dbReference type="ARBA" id="ARBA00022989"/>
    </source>
</evidence>
<reference evidence="7 8" key="1">
    <citation type="submission" date="2016-10" db="EMBL/GenBank/DDBJ databases">
        <authorList>
            <person name="de Groot N.N."/>
        </authorList>
    </citation>
    <scope>NUCLEOTIDE SEQUENCE [LARGE SCALE GENOMIC DNA]</scope>
    <source>
        <strain evidence="7 8">IBRC-M10015</strain>
    </source>
</reference>
<feature type="transmembrane region" description="Helical" evidence="5">
    <location>
        <begin position="80"/>
        <end position="102"/>
    </location>
</feature>
<comment type="subcellular location">
    <subcellularLocation>
        <location evidence="1">Membrane</location>
        <topology evidence="1">Multi-pass membrane protein</topology>
    </subcellularLocation>
</comment>
<protein>
    <submittedName>
        <fullName evidence="7">ABC-2 type transport system permease protein</fullName>
    </submittedName>
</protein>
<dbReference type="PIRSF" id="PIRSF006648">
    <property type="entry name" value="DrrB"/>
    <property type="match status" value="1"/>
</dbReference>
<feature type="transmembrane region" description="Helical" evidence="5">
    <location>
        <begin position="260"/>
        <end position="282"/>
    </location>
</feature>
<dbReference type="InterPro" id="IPR013525">
    <property type="entry name" value="ABC2_TM"/>
</dbReference>
<feature type="domain" description="ABC transmembrane type-2" evidence="6">
    <location>
        <begin position="39"/>
        <end position="285"/>
    </location>
</feature>
<dbReference type="PRINTS" id="PR00164">
    <property type="entry name" value="ABC2TRNSPORT"/>
</dbReference>
<keyword evidence="3 5" id="KW-1133">Transmembrane helix</keyword>
<evidence type="ECO:0000313" key="8">
    <source>
        <dbReference type="Proteomes" id="UP000198856"/>
    </source>
</evidence>
<feature type="transmembrane region" description="Helical" evidence="5">
    <location>
        <begin position="41"/>
        <end position="60"/>
    </location>
</feature>
<dbReference type="AlphaFoldDB" id="A0A1G8RU19"/>
<name>A0A1G8RU19_9EURY</name>
<dbReference type="InterPro" id="IPR051784">
    <property type="entry name" value="Nod_factor_ABC_transporter"/>
</dbReference>
<feature type="transmembrane region" description="Helical" evidence="5">
    <location>
        <begin position="159"/>
        <end position="181"/>
    </location>
</feature>
<feature type="transmembrane region" description="Helical" evidence="5">
    <location>
        <begin position="193"/>
        <end position="210"/>
    </location>
</feature>
<keyword evidence="8" id="KW-1185">Reference proteome</keyword>
<gene>
    <name evidence="7" type="ORF">SAMN05216226_101126</name>
</gene>
<dbReference type="PANTHER" id="PTHR43229">
    <property type="entry name" value="NODULATION PROTEIN J"/>
    <property type="match status" value="1"/>
</dbReference>
<dbReference type="Proteomes" id="UP000198856">
    <property type="component" value="Unassembled WGS sequence"/>
</dbReference>
<evidence type="ECO:0000256" key="4">
    <source>
        <dbReference type="ARBA" id="ARBA00023136"/>
    </source>
</evidence>
<dbReference type="PROSITE" id="PS51012">
    <property type="entry name" value="ABC_TM2"/>
    <property type="match status" value="1"/>
</dbReference>
<evidence type="ECO:0000313" key="7">
    <source>
        <dbReference type="EMBL" id="SDJ20564.1"/>
    </source>
</evidence>
<keyword evidence="2 5" id="KW-0812">Transmembrane</keyword>
<dbReference type="GO" id="GO:0043190">
    <property type="term" value="C:ATP-binding cassette (ABC) transporter complex"/>
    <property type="evidence" value="ECO:0007669"/>
    <property type="project" value="InterPro"/>
</dbReference>
<dbReference type="PANTHER" id="PTHR43229:SF2">
    <property type="entry name" value="NODULATION PROTEIN J"/>
    <property type="match status" value="1"/>
</dbReference>
<dbReference type="GO" id="GO:0140359">
    <property type="term" value="F:ABC-type transporter activity"/>
    <property type="evidence" value="ECO:0007669"/>
    <property type="project" value="InterPro"/>
</dbReference>
<evidence type="ECO:0000259" key="6">
    <source>
        <dbReference type="PROSITE" id="PS51012"/>
    </source>
</evidence>
<proteinExistence type="predicted"/>
<dbReference type="EMBL" id="FNFC01000001">
    <property type="protein sequence ID" value="SDJ20564.1"/>
    <property type="molecule type" value="Genomic_DNA"/>
</dbReference>
<feature type="transmembrane region" description="Helical" evidence="5">
    <location>
        <begin position="132"/>
        <end position="153"/>
    </location>
</feature>